<name>A0A381TES6_9ZZZZ</name>
<gene>
    <name evidence="1" type="ORF">METZ01_LOCUS66932</name>
</gene>
<evidence type="ECO:0008006" key="2">
    <source>
        <dbReference type="Google" id="ProtNLM"/>
    </source>
</evidence>
<sequence length="139" mass="15219">MQTTSVATICSVGAYIVFDSTFAPPFAGVHLNIEFDGSLLEIDTLIPGWIGPGSMTDSNQTTPLFTYTIDGDMLDIFSYYLDTEETSIDSVTHVAEILFNPLQTGTTELQYDTTQCEVIQTNDTIIQIMGSRTATITIE</sequence>
<dbReference type="Gene3D" id="2.60.40.680">
    <property type="match status" value="1"/>
</dbReference>
<proteinExistence type="predicted"/>
<evidence type="ECO:0000313" key="1">
    <source>
        <dbReference type="EMBL" id="SVA14078.1"/>
    </source>
</evidence>
<dbReference type="EMBL" id="UINC01004404">
    <property type="protein sequence ID" value="SVA14078.1"/>
    <property type="molecule type" value="Genomic_DNA"/>
</dbReference>
<organism evidence="1">
    <name type="scientific">marine metagenome</name>
    <dbReference type="NCBI Taxonomy" id="408172"/>
    <lineage>
        <taxon>unclassified sequences</taxon>
        <taxon>metagenomes</taxon>
        <taxon>ecological metagenomes</taxon>
    </lineage>
</organism>
<dbReference type="SUPFAM" id="SSF49384">
    <property type="entry name" value="Carbohydrate-binding domain"/>
    <property type="match status" value="1"/>
</dbReference>
<dbReference type="GO" id="GO:0030246">
    <property type="term" value="F:carbohydrate binding"/>
    <property type="evidence" value="ECO:0007669"/>
    <property type="project" value="InterPro"/>
</dbReference>
<accession>A0A381TES6</accession>
<dbReference type="AlphaFoldDB" id="A0A381TES6"/>
<protein>
    <recommendedName>
        <fullName evidence="2">Cohesin domain-containing protein</fullName>
    </recommendedName>
</protein>
<reference evidence="1" key="1">
    <citation type="submission" date="2018-05" db="EMBL/GenBank/DDBJ databases">
        <authorList>
            <person name="Lanie J.A."/>
            <person name="Ng W.-L."/>
            <person name="Kazmierczak K.M."/>
            <person name="Andrzejewski T.M."/>
            <person name="Davidsen T.M."/>
            <person name="Wayne K.J."/>
            <person name="Tettelin H."/>
            <person name="Glass J.I."/>
            <person name="Rusch D."/>
            <person name="Podicherti R."/>
            <person name="Tsui H.-C.T."/>
            <person name="Winkler M.E."/>
        </authorList>
    </citation>
    <scope>NUCLEOTIDE SEQUENCE</scope>
</reference>
<dbReference type="InterPro" id="IPR008965">
    <property type="entry name" value="CBM2/CBM3_carb-bd_dom_sf"/>
</dbReference>